<dbReference type="AlphaFoldDB" id="A0A9E8HSE5"/>
<dbReference type="EMBL" id="CP101527">
    <property type="protein sequence ID" value="UZW75671.1"/>
    <property type="molecule type" value="Genomic_DNA"/>
</dbReference>
<proteinExistence type="predicted"/>
<keyword evidence="3" id="KW-0175">Coiled coil</keyword>
<evidence type="ECO:0000256" key="3">
    <source>
        <dbReference type="SAM" id="Coils"/>
    </source>
</evidence>
<organism evidence="6 7">
    <name type="scientific">Alkalimarinus sediminis</name>
    <dbReference type="NCBI Taxonomy" id="1632866"/>
    <lineage>
        <taxon>Bacteria</taxon>
        <taxon>Pseudomonadati</taxon>
        <taxon>Pseudomonadota</taxon>
        <taxon>Gammaproteobacteria</taxon>
        <taxon>Alteromonadales</taxon>
        <taxon>Alteromonadaceae</taxon>
        <taxon>Alkalimarinus</taxon>
    </lineage>
</organism>
<evidence type="ECO:0000256" key="4">
    <source>
        <dbReference type="SAM" id="MobiDB-lite"/>
    </source>
</evidence>
<dbReference type="GO" id="GO:0000160">
    <property type="term" value="P:phosphorelay signal transduction system"/>
    <property type="evidence" value="ECO:0007669"/>
    <property type="project" value="InterPro"/>
</dbReference>
<sequence length="250" mass="28156">MSQKTALVVDDSSTARLLLSKVLRNIGMACREAVSGEDALKQLGSYKPDFIFLDHIMPGIDGFETLKAIKLNPDTRNIPVIMYTSQNAFQYYKEAHKLGAVGVISKQIDREKLYLMLDRLCLHQAQEEEISELELSSTNGESSNDNSQDKLRKLTGRLSTVETAYEELYEEFRQFKQEVAANTSRQSIDPKSHEPFFSSSRISTVAITVALFIGVSAWIEIGHVESVINSFDDRIDVMQSLIQEIIDLLN</sequence>
<protein>
    <submittedName>
        <fullName evidence="6">Response regulator</fullName>
    </submittedName>
</protein>
<dbReference type="InterPro" id="IPR050595">
    <property type="entry name" value="Bact_response_regulator"/>
</dbReference>
<dbReference type="KEGG" id="asem:NNL22_03490"/>
<gene>
    <name evidence="6" type="ORF">NNL22_03490</name>
</gene>
<dbReference type="InterPro" id="IPR011006">
    <property type="entry name" value="CheY-like_superfamily"/>
</dbReference>
<evidence type="ECO:0000313" key="6">
    <source>
        <dbReference type="EMBL" id="UZW75671.1"/>
    </source>
</evidence>
<keyword evidence="1 2" id="KW-0597">Phosphoprotein</keyword>
<dbReference type="Proteomes" id="UP001164472">
    <property type="component" value="Chromosome"/>
</dbReference>
<feature type="region of interest" description="Disordered" evidence="4">
    <location>
        <begin position="132"/>
        <end position="151"/>
    </location>
</feature>
<name>A0A9E8HSE5_9ALTE</name>
<feature type="domain" description="Response regulatory" evidence="5">
    <location>
        <begin position="5"/>
        <end position="121"/>
    </location>
</feature>
<reference evidence="6" key="1">
    <citation type="submission" date="2022-07" db="EMBL/GenBank/DDBJ databases">
        <title>Alkalimarinus sp. nov., isolated from gut of a Alitta virens.</title>
        <authorList>
            <person name="Yang A.I."/>
            <person name="Shin N.-R."/>
        </authorList>
    </citation>
    <scope>NUCLEOTIDE SEQUENCE</scope>
    <source>
        <strain evidence="6">FA028</strain>
    </source>
</reference>
<feature type="modified residue" description="4-aspartylphosphate" evidence="2">
    <location>
        <position position="54"/>
    </location>
</feature>
<dbReference type="SMART" id="SM00448">
    <property type="entry name" value="REC"/>
    <property type="match status" value="1"/>
</dbReference>
<keyword evidence="7" id="KW-1185">Reference proteome</keyword>
<dbReference type="PANTHER" id="PTHR44591">
    <property type="entry name" value="STRESS RESPONSE REGULATOR PROTEIN 1"/>
    <property type="match status" value="1"/>
</dbReference>
<dbReference type="RefSeq" id="WP_251810504.1">
    <property type="nucleotide sequence ID" value="NZ_CP101527.1"/>
</dbReference>
<dbReference type="Gene3D" id="3.40.50.2300">
    <property type="match status" value="1"/>
</dbReference>
<accession>A0A9E8HSE5</accession>
<dbReference type="Pfam" id="PF00072">
    <property type="entry name" value="Response_reg"/>
    <property type="match status" value="1"/>
</dbReference>
<evidence type="ECO:0000256" key="1">
    <source>
        <dbReference type="ARBA" id="ARBA00022553"/>
    </source>
</evidence>
<dbReference type="PROSITE" id="PS50110">
    <property type="entry name" value="RESPONSE_REGULATORY"/>
    <property type="match status" value="1"/>
</dbReference>
<dbReference type="PANTHER" id="PTHR44591:SF3">
    <property type="entry name" value="RESPONSE REGULATORY DOMAIN-CONTAINING PROTEIN"/>
    <property type="match status" value="1"/>
</dbReference>
<evidence type="ECO:0000259" key="5">
    <source>
        <dbReference type="PROSITE" id="PS50110"/>
    </source>
</evidence>
<feature type="coiled-coil region" evidence="3">
    <location>
        <begin position="151"/>
        <end position="178"/>
    </location>
</feature>
<dbReference type="InterPro" id="IPR001789">
    <property type="entry name" value="Sig_transdc_resp-reg_receiver"/>
</dbReference>
<evidence type="ECO:0000313" key="7">
    <source>
        <dbReference type="Proteomes" id="UP001164472"/>
    </source>
</evidence>
<dbReference type="SUPFAM" id="SSF52172">
    <property type="entry name" value="CheY-like"/>
    <property type="match status" value="1"/>
</dbReference>
<evidence type="ECO:0000256" key="2">
    <source>
        <dbReference type="PROSITE-ProRule" id="PRU00169"/>
    </source>
</evidence>